<organism evidence="2">
    <name type="scientific">uncultured Rhodobacterales bacterium HF0010_04M21</name>
    <dbReference type="NCBI Taxonomy" id="710782"/>
    <lineage>
        <taxon>Bacteria</taxon>
        <taxon>Pseudomonadati</taxon>
        <taxon>Pseudomonadota</taxon>
        <taxon>Alphaproteobacteria</taxon>
        <taxon>Rhodobacterales</taxon>
        <taxon>environmental samples</taxon>
    </lineage>
</organism>
<keyword evidence="1" id="KW-0812">Transmembrane</keyword>
<dbReference type="Pfam" id="PF01864">
    <property type="entry name" value="CarS-like"/>
    <property type="match status" value="2"/>
</dbReference>
<reference evidence="2" key="1">
    <citation type="journal article" date="2011" name="Environ. Microbiol.">
        <title>Time-series analyses of Monterey Bay coastal microbial picoplankton using a 'genome proxy' microarray.</title>
        <authorList>
            <person name="Rich V.I."/>
            <person name="Pham V.D."/>
            <person name="Eppley J."/>
            <person name="Shi Y."/>
            <person name="DeLong E.F."/>
        </authorList>
    </citation>
    <scope>NUCLEOTIDE SEQUENCE</scope>
</reference>
<evidence type="ECO:0000256" key="1">
    <source>
        <dbReference type="SAM" id="Phobius"/>
    </source>
</evidence>
<dbReference type="PANTHER" id="PTHR39650:SF1">
    <property type="entry name" value="CDP-ARCHAEOL SYNTHASE"/>
    <property type="match status" value="1"/>
</dbReference>
<dbReference type="AlphaFoldDB" id="E0XQH0"/>
<proteinExistence type="predicted"/>
<sequence length="217" mass="23476">MDFLSLCLLTLWLYLPGFLANTFAMMWGKWLPKTGYGPWPIDGGRVMADGNRMLGDGKTWNGLIGGSLTSGLLCMVLANVVTNGDLATVFDDGATVFAHPLTGADEAWFYVGGASGAAFVLGTFLGFACLVGDSTGSFLKRRRGLKREGDISSKAPLLDTLPFAIMVFLWGQLFLGPSVLAAEELRMPMVALILITPILHRSFNLIGYKIGWKDVPY</sequence>
<keyword evidence="1" id="KW-1133">Transmembrane helix</keyword>
<name>E0XQH0_9RHOB</name>
<feature type="transmembrane region" description="Helical" evidence="1">
    <location>
        <begin position="153"/>
        <end position="173"/>
    </location>
</feature>
<feature type="transmembrane region" description="Helical" evidence="1">
    <location>
        <begin position="107"/>
        <end position="132"/>
    </location>
</feature>
<dbReference type="EMBL" id="GU474843">
    <property type="protein sequence ID" value="ADI16661.1"/>
    <property type="molecule type" value="Genomic_DNA"/>
</dbReference>
<accession>E0XQH0</accession>
<dbReference type="InterPro" id="IPR032690">
    <property type="entry name" value="CarS"/>
</dbReference>
<dbReference type="PANTHER" id="PTHR39650">
    <property type="entry name" value="CDP-ARCHAEOL SYNTHASE"/>
    <property type="match status" value="1"/>
</dbReference>
<keyword evidence="1" id="KW-0472">Membrane</keyword>
<evidence type="ECO:0000313" key="2">
    <source>
        <dbReference type="EMBL" id="ADI16661.1"/>
    </source>
</evidence>
<protein>
    <submittedName>
        <fullName evidence="2">Cdp-diglyceride synthetase</fullName>
    </submittedName>
</protein>